<dbReference type="InterPro" id="IPR014284">
    <property type="entry name" value="RNA_pol_sigma-70_dom"/>
</dbReference>
<dbReference type="GO" id="GO:0016987">
    <property type="term" value="F:sigma factor activity"/>
    <property type="evidence" value="ECO:0007669"/>
    <property type="project" value="UniProtKB-KW"/>
</dbReference>
<evidence type="ECO:0000256" key="1">
    <source>
        <dbReference type="ARBA" id="ARBA00010641"/>
    </source>
</evidence>
<dbReference type="NCBIfam" id="TIGR02937">
    <property type="entry name" value="sigma70-ECF"/>
    <property type="match status" value="1"/>
</dbReference>
<evidence type="ECO:0000256" key="3">
    <source>
        <dbReference type="ARBA" id="ARBA00023082"/>
    </source>
</evidence>
<dbReference type="PANTHER" id="PTHR43133:SF46">
    <property type="entry name" value="RNA POLYMERASE SIGMA-70 FACTOR ECF SUBFAMILY"/>
    <property type="match status" value="1"/>
</dbReference>
<gene>
    <name evidence="9" type="ORF">IFJ97_05600</name>
</gene>
<dbReference type="InterPro" id="IPR013325">
    <property type="entry name" value="RNA_pol_sigma_r2"/>
</dbReference>
<name>A0A8J6Y005_9BACT</name>
<keyword evidence="2 6" id="KW-0805">Transcription regulation</keyword>
<dbReference type="InterPro" id="IPR013324">
    <property type="entry name" value="RNA_pol_sigma_r3/r4-like"/>
</dbReference>
<comment type="caution">
    <text evidence="9">The sequence shown here is derived from an EMBL/GenBank/DDBJ whole genome shotgun (WGS) entry which is preliminary data.</text>
</comment>
<dbReference type="Gene3D" id="1.10.1740.10">
    <property type="match status" value="1"/>
</dbReference>
<dbReference type="EMBL" id="JACXWA010000092">
    <property type="protein sequence ID" value="MBD3870818.1"/>
    <property type="molecule type" value="Genomic_DNA"/>
</dbReference>
<dbReference type="Pfam" id="PF08281">
    <property type="entry name" value="Sigma70_r4_2"/>
    <property type="match status" value="1"/>
</dbReference>
<evidence type="ECO:0000313" key="9">
    <source>
        <dbReference type="EMBL" id="MBD3870818.1"/>
    </source>
</evidence>
<dbReference type="GO" id="GO:0003677">
    <property type="term" value="F:DNA binding"/>
    <property type="evidence" value="ECO:0007669"/>
    <property type="project" value="UniProtKB-KW"/>
</dbReference>
<dbReference type="GO" id="GO:0006352">
    <property type="term" value="P:DNA-templated transcription initiation"/>
    <property type="evidence" value="ECO:0007669"/>
    <property type="project" value="InterPro"/>
</dbReference>
<dbReference type="PROSITE" id="PS01063">
    <property type="entry name" value="SIGMA70_ECF"/>
    <property type="match status" value="1"/>
</dbReference>
<dbReference type="PANTHER" id="PTHR43133">
    <property type="entry name" value="RNA POLYMERASE ECF-TYPE SIGMA FACTO"/>
    <property type="match status" value="1"/>
</dbReference>
<sequence length="180" mass="20137">MRVTGKPESRENSVDRAAHGDVEAFEELYRENVSRVYLLCLRMCGDQSLAEELAQEAFIRAWQKLGSFRGDSAFSTWLHRVTVNVVLGDRRSTARREARIKPAGDDLPVDQSASEPFPGQALDLERSIAALPEGARKIFVLHDVEGYRHKEIARLIGVAEGTSKAQLHRARKLLRKALAS</sequence>
<evidence type="ECO:0000256" key="6">
    <source>
        <dbReference type="RuleBase" id="RU000716"/>
    </source>
</evidence>
<keyword evidence="5 6" id="KW-0804">Transcription</keyword>
<feature type="domain" description="RNA polymerase sigma factor 70 region 4 type 2" evidence="8">
    <location>
        <begin position="123"/>
        <end position="174"/>
    </location>
</feature>
<accession>A0A8J6Y005</accession>
<evidence type="ECO:0000259" key="7">
    <source>
        <dbReference type="Pfam" id="PF04542"/>
    </source>
</evidence>
<protein>
    <recommendedName>
        <fullName evidence="6">RNA polymerase sigma factor</fullName>
    </recommendedName>
</protein>
<dbReference type="AlphaFoldDB" id="A0A8J6Y005"/>
<evidence type="ECO:0000256" key="4">
    <source>
        <dbReference type="ARBA" id="ARBA00023125"/>
    </source>
</evidence>
<evidence type="ECO:0000256" key="5">
    <source>
        <dbReference type="ARBA" id="ARBA00023163"/>
    </source>
</evidence>
<dbReference type="InterPro" id="IPR007627">
    <property type="entry name" value="RNA_pol_sigma70_r2"/>
</dbReference>
<organism evidence="9 10">
    <name type="scientific">Candidatus Sulfomarinibacter kjeldsenii</name>
    <dbReference type="NCBI Taxonomy" id="2885994"/>
    <lineage>
        <taxon>Bacteria</taxon>
        <taxon>Pseudomonadati</taxon>
        <taxon>Acidobacteriota</taxon>
        <taxon>Thermoanaerobaculia</taxon>
        <taxon>Thermoanaerobaculales</taxon>
        <taxon>Candidatus Sulfomarinibacteraceae</taxon>
        <taxon>Candidatus Sulfomarinibacter</taxon>
    </lineage>
</organism>
<evidence type="ECO:0000259" key="8">
    <source>
        <dbReference type="Pfam" id="PF08281"/>
    </source>
</evidence>
<reference evidence="9 10" key="1">
    <citation type="submission" date="2020-08" db="EMBL/GenBank/DDBJ databases">
        <title>Acidobacteriota in marine sediments use diverse sulfur dissimilation pathways.</title>
        <authorList>
            <person name="Wasmund K."/>
        </authorList>
    </citation>
    <scope>NUCLEOTIDE SEQUENCE [LARGE SCALE GENOMIC DNA]</scope>
    <source>
        <strain evidence="9">MAG AM3-A</strain>
    </source>
</reference>
<dbReference type="Pfam" id="PF04542">
    <property type="entry name" value="Sigma70_r2"/>
    <property type="match status" value="1"/>
</dbReference>
<evidence type="ECO:0000313" key="10">
    <source>
        <dbReference type="Proteomes" id="UP000598633"/>
    </source>
</evidence>
<keyword evidence="3 6" id="KW-0731">Sigma factor</keyword>
<dbReference type="Proteomes" id="UP000598633">
    <property type="component" value="Unassembled WGS sequence"/>
</dbReference>
<comment type="similarity">
    <text evidence="1 6">Belongs to the sigma-70 factor family. ECF subfamily.</text>
</comment>
<dbReference type="InterPro" id="IPR039425">
    <property type="entry name" value="RNA_pol_sigma-70-like"/>
</dbReference>
<feature type="domain" description="RNA polymerase sigma-70 region 2" evidence="7">
    <location>
        <begin position="28"/>
        <end position="95"/>
    </location>
</feature>
<evidence type="ECO:0000256" key="2">
    <source>
        <dbReference type="ARBA" id="ARBA00023015"/>
    </source>
</evidence>
<proteinExistence type="inferred from homology"/>
<dbReference type="CDD" id="cd06171">
    <property type="entry name" value="Sigma70_r4"/>
    <property type="match status" value="1"/>
</dbReference>
<dbReference type="InterPro" id="IPR036388">
    <property type="entry name" value="WH-like_DNA-bd_sf"/>
</dbReference>
<keyword evidence="4 6" id="KW-0238">DNA-binding</keyword>
<dbReference type="InterPro" id="IPR000838">
    <property type="entry name" value="RNA_pol_sigma70_ECF_CS"/>
</dbReference>
<dbReference type="Gene3D" id="1.10.10.10">
    <property type="entry name" value="Winged helix-like DNA-binding domain superfamily/Winged helix DNA-binding domain"/>
    <property type="match status" value="1"/>
</dbReference>
<dbReference type="SUPFAM" id="SSF88659">
    <property type="entry name" value="Sigma3 and sigma4 domains of RNA polymerase sigma factors"/>
    <property type="match status" value="1"/>
</dbReference>
<dbReference type="SUPFAM" id="SSF88946">
    <property type="entry name" value="Sigma2 domain of RNA polymerase sigma factors"/>
    <property type="match status" value="1"/>
</dbReference>
<dbReference type="InterPro" id="IPR013249">
    <property type="entry name" value="RNA_pol_sigma70_r4_t2"/>
</dbReference>